<evidence type="ECO:0000313" key="2">
    <source>
        <dbReference type="Proteomes" id="UP001530377"/>
    </source>
</evidence>
<protein>
    <submittedName>
        <fullName evidence="1">Uncharacterized protein</fullName>
    </submittedName>
</protein>
<gene>
    <name evidence="1" type="ORF">ACHAXA_005782</name>
</gene>
<reference evidence="1 2" key="1">
    <citation type="submission" date="2024-10" db="EMBL/GenBank/DDBJ databases">
        <title>Updated reference genomes for cyclostephanoid diatoms.</title>
        <authorList>
            <person name="Roberts W.R."/>
            <person name="Alverson A.J."/>
        </authorList>
    </citation>
    <scope>NUCLEOTIDE SEQUENCE [LARGE SCALE GENOMIC DNA]</scope>
    <source>
        <strain evidence="1 2">AJA228-03</strain>
    </source>
</reference>
<dbReference type="Proteomes" id="UP001530377">
    <property type="component" value="Unassembled WGS sequence"/>
</dbReference>
<dbReference type="EMBL" id="JALLPB020000899">
    <property type="protein sequence ID" value="KAL3806059.1"/>
    <property type="molecule type" value="Genomic_DNA"/>
</dbReference>
<name>A0ABD3R0Q3_9STRA</name>
<dbReference type="AlphaFoldDB" id="A0ABD3R0Q3"/>
<evidence type="ECO:0000313" key="1">
    <source>
        <dbReference type="EMBL" id="KAL3806059.1"/>
    </source>
</evidence>
<keyword evidence="2" id="KW-1185">Reference proteome</keyword>
<proteinExistence type="predicted"/>
<accession>A0ABD3R0Q3</accession>
<comment type="caution">
    <text evidence="1">The sequence shown here is derived from an EMBL/GenBank/DDBJ whole genome shotgun (WGS) entry which is preliminary data.</text>
</comment>
<sequence>MKLASALIPSNIPKVPPTSNRSTWALRPSSTLRRYTILSSVDFPPPPPPTVDVVEETTSTIAPSSLRPCITSPSRTLLACETVVASERNLSLG</sequence>
<organism evidence="1 2">
    <name type="scientific">Cyclostephanos tholiformis</name>
    <dbReference type="NCBI Taxonomy" id="382380"/>
    <lineage>
        <taxon>Eukaryota</taxon>
        <taxon>Sar</taxon>
        <taxon>Stramenopiles</taxon>
        <taxon>Ochrophyta</taxon>
        <taxon>Bacillariophyta</taxon>
        <taxon>Coscinodiscophyceae</taxon>
        <taxon>Thalassiosirophycidae</taxon>
        <taxon>Stephanodiscales</taxon>
        <taxon>Stephanodiscaceae</taxon>
        <taxon>Cyclostephanos</taxon>
    </lineage>
</organism>